<accession>A0A7J7DG75</accession>
<name>A0A7J7DG75_TRIWF</name>
<feature type="signal peptide" evidence="1">
    <location>
        <begin position="1"/>
        <end position="23"/>
    </location>
</feature>
<reference evidence="2 3" key="1">
    <citation type="journal article" date="2020" name="Nat. Commun.">
        <title>Genome of Tripterygium wilfordii and identification of cytochrome P450 involved in triptolide biosynthesis.</title>
        <authorList>
            <person name="Tu L."/>
            <person name="Su P."/>
            <person name="Zhang Z."/>
            <person name="Gao L."/>
            <person name="Wang J."/>
            <person name="Hu T."/>
            <person name="Zhou J."/>
            <person name="Zhang Y."/>
            <person name="Zhao Y."/>
            <person name="Liu Y."/>
            <person name="Song Y."/>
            <person name="Tong Y."/>
            <person name="Lu Y."/>
            <person name="Yang J."/>
            <person name="Xu C."/>
            <person name="Jia M."/>
            <person name="Peters R.J."/>
            <person name="Huang L."/>
            <person name="Gao W."/>
        </authorList>
    </citation>
    <scope>NUCLEOTIDE SEQUENCE [LARGE SCALE GENOMIC DNA]</scope>
    <source>
        <strain evidence="3">cv. XIE 37</strain>
        <tissue evidence="2">Leaf</tissue>
    </source>
</reference>
<proteinExistence type="predicted"/>
<evidence type="ECO:0000256" key="1">
    <source>
        <dbReference type="SAM" id="SignalP"/>
    </source>
</evidence>
<organism evidence="2 3">
    <name type="scientific">Tripterygium wilfordii</name>
    <name type="common">Thunder God vine</name>
    <dbReference type="NCBI Taxonomy" id="458696"/>
    <lineage>
        <taxon>Eukaryota</taxon>
        <taxon>Viridiplantae</taxon>
        <taxon>Streptophyta</taxon>
        <taxon>Embryophyta</taxon>
        <taxon>Tracheophyta</taxon>
        <taxon>Spermatophyta</taxon>
        <taxon>Magnoliopsida</taxon>
        <taxon>eudicotyledons</taxon>
        <taxon>Gunneridae</taxon>
        <taxon>Pentapetalae</taxon>
        <taxon>rosids</taxon>
        <taxon>fabids</taxon>
        <taxon>Celastrales</taxon>
        <taxon>Celastraceae</taxon>
        <taxon>Tripterygium</taxon>
    </lineage>
</organism>
<comment type="caution">
    <text evidence="2">The sequence shown here is derived from an EMBL/GenBank/DDBJ whole genome shotgun (WGS) entry which is preliminary data.</text>
</comment>
<feature type="chain" id="PRO_5029838202" description="Root meristem growth factor 8" evidence="1">
    <location>
        <begin position="24"/>
        <end position="133"/>
    </location>
</feature>
<dbReference type="OrthoDB" id="894015at2759"/>
<dbReference type="Proteomes" id="UP000593562">
    <property type="component" value="Unassembled WGS sequence"/>
</dbReference>
<dbReference type="InParanoid" id="A0A7J7DG75"/>
<gene>
    <name evidence="2" type="ORF">HS088_TW07G00925</name>
</gene>
<evidence type="ECO:0008006" key="4">
    <source>
        <dbReference type="Google" id="ProtNLM"/>
    </source>
</evidence>
<evidence type="ECO:0000313" key="2">
    <source>
        <dbReference type="EMBL" id="KAF5745341.1"/>
    </source>
</evidence>
<keyword evidence="1" id="KW-0732">Signal</keyword>
<protein>
    <recommendedName>
        <fullName evidence="4">Root meristem growth factor 8</fullName>
    </recommendedName>
</protein>
<dbReference type="EMBL" id="JAAARO010000007">
    <property type="protein sequence ID" value="KAF5745341.1"/>
    <property type="molecule type" value="Genomic_DNA"/>
</dbReference>
<keyword evidence="3" id="KW-1185">Reference proteome</keyword>
<dbReference type="AlphaFoldDB" id="A0A7J7DG75"/>
<evidence type="ECO:0000313" key="3">
    <source>
        <dbReference type="Proteomes" id="UP000593562"/>
    </source>
</evidence>
<sequence length="133" mass="15271">MEFILTTTLSIVSLLLSLHTSAALQNVEPLSLDEQAYNQLQVLLPKLPRKLLHEEVLTDPKYGFQDTILYKQQKKDISGKHKPGEQKAMMHGSKGTWKEWMEGSTDASHFFTMDYTHVKRRRPIHNKSLPVSP</sequence>